<accession>A0ABN9W767</accession>
<proteinExistence type="predicted"/>
<dbReference type="EMBL" id="CAUYUJ010018255">
    <property type="protein sequence ID" value="CAK0881996.1"/>
    <property type="molecule type" value="Genomic_DNA"/>
</dbReference>
<gene>
    <name evidence="2" type="ORF">PCOR1329_LOCUS64656</name>
</gene>
<feature type="region of interest" description="Disordered" evidence="1">
    <location>
        <begin position="39"/>
        <end position="69"/>
    </location>
</feature>
<evidence type="ECO:0000313" key="3">
    <source>
        <dbReference type="Proteomes" id="UP001189429"/>
    </source>
</evidence>
<sequence length="206" mass="21416">MKKTAEFDDIRVAKLRARCSLAPPLIQVKAVGLSDVKIPPRAAGAGGAPKGPPTAAGDSEGARADEGPEDAVTVVEAIDADTSDVGVLFSDVASDMDDALDEDGPEVDLAGEGCPPELAPEPDDVPGVVDRAPRGTHAAWKNAFFTLTGNMGWPNAKMILLGKWATGHLGGKGKSKTLTIAQFDGPEHPPNHAAPEMTHLALRAWM</sequence>
<organism evidence="2 3">
    <name type="scientific">Prorocentrum cordatum</name>
    <dbReference type="NCBI Taxonomy" id="2364126"/>
    <lineage>
        <taxon>Eukaryota</taxon>
        <taxon>Sar</taxon>
        <taxon>Alveolata</taxon>
        <taxon>Dinophyceae</taxon>
        <taxon>Prorocentrales</taxon>
        <taxon>Prorocentraceae</taxon>
        <taxon>Prorocentrum</taxon>
    </lineage>
</organism>
<dbReference type="Proteomes" id="UP001189429">
    <property type="component" value="Unassembled WGS sequence"/>
</dbReference>
<keyword evidence="3" id="KW-1185">Reference proteome</keyword>
<evidence type="ECO:0000256" key="1">
    <source>
        <dbReference type="SAM" id="MobiDB-lite"/>
    </source>
</evidence>
<feature type="non-terminal residue" evidence="2">
    <location>
        <position position="206"/>
    </location>
</feature>
<name>A0ABN9W767_9DINO</name>
<evidence type="ECO:0000313" key="2">
    <source>
        <dbReference type="EMBL" id="CAK0881996.1"/>
    </source>
</evidence>
<protein>
    <submittedName>
        <fullName evidence="2">Uncharacterized protein</fullName>
    </submittedName>
</protein>
<comment type="caution">
    <text evidence="2">The sequence shown here is derived from an EMBL/GenBank/DDBJ whole genome shotgun (WGS) entry which is preliminary data.</text>
</comment>
<reference evidence="2" key="1">
    <citation type="submission" date="2023-10" db="EMBL/GenBank/DDBJ databases">
        <authorList>
            <person name="Chen Y."/>
            <person name="Shah S."/>
            <person name="Dougan E. K."/>
            <person name="Thang M."/>
            <person name="Chan C."/>
        </authorList>
    </citation>
    <scope>NUCLEOTIDE SEQUENCE [LARGE SCALE GENOMIC DNA]</scope>
</reference>